<keyword evidence="3" id="KW-0472">Membrane</keyword>
<dbReference type="RefSeq" id="WP_020774756.1">
    <property type="nucleotide sequence ID" value="NZ_ANIK01000094.1"/>
</dbReference>
<feature type="transmembrane region" description="Helical" evidence="3">
    <location>
        <begin position="5"/>
        <end position="23"/>
    </location>
</feature>
<evidence type="ECO:0000313" key="5">
    <source>
        <dbReference type="Proteomes" id="UP000011988"/>
    </source>
</evidence>
<protein>
    <submittedName>
        <fullName evidence="4">Putative membrane protein</fullName>
    </submittedName>
</protein>
<dbReference type="Proteomes" id="UP000011988">
    <property type="component" value="Unassembled WGS sequence"/>
</dbReference>
<name>M6CSU1_9LEPT</name>
<evidence type="ECO:0000256" key="3">
    <source>
        <dbReference type="SAM" id="Phobius"/>
    </source>
</evidence>
<feature type="transmembrane region" description="Helical" evidence="3">
    <location>
        <begin position="659"/>
        <end position="681"/>
    </location>
</feature>
<feature type="compositionally biased region" description="Basic and acidic residues" evidence="2">
    <location>
        <begin position="543"/>
        <end position="558"/>
    </location>
</feature>
<evidence type="ECO:0000256" key="1">
    <source>
        <dbReference type="SAM" id="Coils"/>
    </source>
</evidence>
<feature type="transmembrane region" description="Helical" evidence="3">
    <location>
        <begin position="144"/>
        <end position="165"/>
    </location>
</feature>
<keyword evidence="3" id="KW-1133">Transmembrane helix</keyword>
<accession>M6CSU1</accession>
<keyword evidence="3" id="KW-0812">Transmembrane</keyword>
<feature type="transmembrane region" description="Helical" evidence="3">
    <location>
        <begin position="66"/>
        <end position="85"/>
    </location>
</feature>
<comment type="caution">
    <text evidence="4">The sequence shown here is derived from an EMBL/GenBank/DDBJ whole genome shotgun (WGS) entry which is preliminary data.</text>
</comment>
<dbReference type="PATRIC" id="fig|1218565.3.peg.3776"/>
<organism evidence="4 5">
    <name type="scientific">Leptospira alstonii serovar Sichuan str. 79601</name>
    <dbReference type="NCBI Taxonomy" id="1218565"/>
    <lineage>
        <taxon>Bacteria</taxon>
        <taxon>Pseudomonadati</taxon>
        <taxon>Spirochaetota</taxon>
        <taxon>Spirochaetia</taxon>
        <taxon>Leptospirales</taxon>
        <taxon>Leptospiraceae</taxon>
        <taxon>Leptospira</taxon>
    </lineage>
</organism>
<keyword evidence="1" id="KW-0175">Coiled coil</keyword>
<feature type="transmembrane region" description="Helical" evidence="3">
    <location>
        <begin position="35"/>
        <end position="54"/>
    </location>
</feature>
<feature type="region of interest" description="Disordered" evidence="2">
    <location>
        <begin position="529"/>
        <end position="593"/>
    </location>
</feature>
<proteinExistence type="predicted"/>
<evidence type="ECO:0000256" key="2">
    <source>
        <dbReference type="SAM" id="MobiDB-lite"/>
    </source>
</evidence>
<feature type="coiled-coil region" evidence="1">
    <location>
        <begin position="290"/>
        <end position="317"/>
    </location>
</feature>
<dbReference type="EMBL" id="ANIK01000094">
    <property type="protein sequence ID" value="EMJ91948.1"/>
    <property type="molecule type" value="Genomic_DNA"/>
</dbReference>
<gene>
    <name evidence="4" type="ORF">LEP1GSC194_0663</name>
</gene>
<dbReference type="OrthoDB" id="341933at2"/>
<reference evidence="4 5" key="1">
    <citation type="submission" date="2013-01" db="EMBL/GenBank/DDBJ databases">
        <authorList>
            <person name="Harkins D.M."/>
            <person name="Durkin A.S."/>
            <person name="Brinkac L.M."/>
            <person name="Haft D.H."/>
            <person name="Selengut J.D."/>
            <person name="Sanka R."/>
            <person name="DePew J."/>
            <person name="Purushe J."/>
            <person name="Galloway R.L."/>
            <person name="Vinetz J.M."/>
            <person name="Sutton G.G."/>
            <person name="Nierman W.C."/>
            <person name="Fouts D.E."/>
        </authorList>
    </citation>
    <scope>NUCLEOTIDE SEQUENCE [LARGE SCALE GENOMIC DNA]</scope>
    <source>
        <strain evidence="4 5">79601</strain>
    </source>
</reference>
<feature type="compositionally biased region" description="Polar residues" evidence="2">
    <location>
        <begin position="559"/>
        <end position="580"/>
    </location>
</feature>
<feature type="transmembrane region" description="Helical" evidence="3">
    <location>
        <begin position="105"/>
        <end position="123"/>
    </location>
</feature>
<sequence>MKESALLRIFPWVSLASLFLYFPVRDSIQMPANRWLWMGFVLTILILEPAYRWFQKKNIQEEWNSYIAAALSLVAFGIYHLRVFLEELALRSNSTGSGNERIREILLVLLVLFAAGFLILTLLKELGKDSAGAQSVLKTSKQALVRYFIMNLAIVFVALVIVNYISVMRNHNFDLSSKGQYSFGPTAVKILKNVNKEVEVIAFYPRPLENSSSSEKANSFSLRRIRPDLEIYLDQLKSLSPQFKVRFINADVELDDLAEFGQVSNGLILLRTKKPLAEATGKQYAEQRLAIREKNDLEDLERKIVQAVVNITTEEKNIYFTQSNGERFSSIFQNLPNEKVGILSNSLSFLNFKVKGLGIAEGWPVRIPEDADVLMITGPTVAFSKEAQTALLDFIEKKKGKVFITIDPKGTENFGWLLEKSGYEFVKGPLSQIQGQAGMVLAKSFRKHPIEEALTRKDMGAMFPFAGYFVPQAAPSSGGKNLEVFPLMESGGESILDKNNNGKLDTGEEKRNVILGMILKTIPKLRNGSIETERKSQNGSNSTEKKEIGLENSKEDSQKNPNSTLPPGLNSSQETVSQNSDAEKESTSQTANTTLKEEGRVVIFSGTSWITDQFISYGTNYELATSSITWMYQDLSLSSIQPKKEEVNTVSLTDIQKRVVWILGMFIFPGLIALVSSFVLIQKRKREGEES</sequence>
<evidence type="ECO:0000313" key="4">
    <source>
        <dbReference type="EMBL" id="EMJ91948.1"/>
    </source>
</evidence>
<dbReference type="AlphaFoldDB" id="M6CSU1"/>